<feature type="transmembrane region" description="Helical" evidence="13">
    <location>
        <begin position="94"/>
        <end position="118"/>
    </location>
</feature>
<protein>
    <submittedName>
        <fullName evidence="15">Cytochrome d ubiquinol oxidase subunit I</fullName>
        <ecNumber evidence="15">1.10.3.-</ecNumber>
    </submittedName>
</protein>
<feature type="transmembrane region" description="Helical" evidence="13">
    <location>
        <begin position="390"/>
        <end position="412"/>
    </location>
</feature>
<feature type="transmembrane region" description="Helical" evidence="13">
    <location>
        <begin position="20"/>
        <end position="44"/>
    </location>
</feature>
<dbReference type="GO" id="GO:0005886">
    <property type="term" value="C:plasma membrane"/>
    <property type="evidence" value="ECO:0007669"/>
    <property type="project" value="UniProtKB-SubCell"/>
</dbReference>
<dbReference type="PIRSF" id="PIRSF006446">
    <property type="entry name" value="Cyt_quinol_oxidase_1"/>
    <property type="match status" value="1"/>
</dbReference>
<dbReference type="GO" id="GO:0020037">
    <property type="term" value="F:heme binding"/>
    <property type="evidence" value="ECO:0007669"/>
    <property type="project" value="TreeGrafter"/>
</dbReference>
<sequence>MISEDVVDLSRLQFAMTALYHFLFVPLTLGMTFILATMETVYVMTGKQVYKDMVKFWGKLFGINFALGVTTGLTMEFQFGTNWAYYSHYVGDIFGAPLAIEGLMAFFLESTFIGLFFFGWDRLSKGQHLAVTWLVALGSNLSALWILIANGWMQHPVGAEFNFETMRMELVDFGALLFNPVAQVKFVHTVASGYVTGAVFVLAISSYYMLKKRDLGFARRSFTIAAGFGMASVLSVLLLGDESGYEVGEVQKVKLAAIESEWETHPAPASFTLFGFPNEAEQRTDYAVRIPWALGLIATRSIDEQVPGLKDLIAENEGRIRNGMVAYGLLEQIRAGDKSEQTIAAFDDVKKDLGYGLLLKKYTSKVVDANEEQIKKASLDTVPHVPSMFWAFRAMVGSGVIMLVLFICAIWASARGDMEHKPWLLRFAFYSLPLPWVATQTGWFVAEHGRQPWTIGEVLPTHLSASSLSTGDLWGSLIALIAFYTALLVVEMYLMIRFSKLGPSSLHTGRYHFEKLAGSTGHGESTTNPLDKNSEQPANA</sequence>
<dbReference type="GO" id="GO:0046872">
    <property type="term" value="F:metal ion binding"/>
    <property type="evidence" value="ECO:0007669"/>
    <property type="project" value="UniProtKB-UniRule"/>
</dbReference>
<keyword evidence="11 13" id="KW-0408">Iron</keyword>
<keyword evidence="6 13" id="KW-0349">Heme</keyword>
<evidence type="ECO:0000313" key="16">
    <source>
        <dbReference type="Proteomes" id="UP000549250"/>
    </source>
</evidence>
<keyword evidence="3 13" id="KW-0813">Transport</keyword>
<evidence type="ECO:0000256" key="3">
    <source>
        <dbReference type="ARBA" id="ARBA00022448"/>
    </source>
</evidence>
<evidence type="ECO:0000256" key="14">
    <source>
        <dbReference type="SAM" id="MobiDB-lite"/>
    </source>
</evidence>
<dbReference type="GO" id="GO:0016682">
    <property type="term" value="F:oxidoreductase activity, acting on diphenols and related substances as donors, oxygen as acceptor"/>
    <property type="evidence" value="ECO:0007669"/>
    <property type="project" value="TreeGrafter"/>
</dbReference>
<keyword evidence="12 13" id="KW-0472">Membrane</keyword>
<dbReference type="RefSeq" id="WP_183164755.1">
    <property type="nucleotide sequence ID" value="NZ_JACHXI010000001.1"/>
</dbReference>
<organism evidence="15 16">
    <name type="scientific">Azomonas macrocytogenes</name>
    <name type="common">Azotobacter macrocytogenes</name>
    <dbReference type="NCBI Taxonomy" id="69962"/>
    <lineage>
        <taxon>Bacteria</taxon>
        <taxon>Pseudomonadati</taxon>
        <taxon>Pseudomonadota</taxon>
        <taxon>Gammaproteobacteria</taxon>
        <taxon>Pseudomonadales</taxon>
        <taxon>Pseudomonadaceae</taxon>
        <taxon>Azomonas</taxon>
    </lineage>
</organism>
<evidence type="ECO:0000256" key="8">
    <source>
        <dbReference type="ARBA" id="ARBA00022723"/>
    </source>
</evidence>
<feature type="transmembrane region" description="Helical" evidence="13">
    <location>
        <begin position="424"/>
        <end position="446"/>
    </location>
</feature>
<feature type="transmembrane region" description="Helical" evidence="13">
    <location>
        <begin position="56"/>
        <end position="74"/>
    </location>
</feature>
<dbReference type="GO" id="GO:0070069">
    <property type="term" value="C:cytochrome complex"/>
    <property type="evidence" value="ECO:0007669"/>
    <property type="project" value="UniProtKB-UniRule"/>
</dbReference>
<comment type="subcellular location">
    <subcellularLocation>
        <location evidence="1">Cell inner membrane</location>
        <topology evidence="1">Multi-pass membrane protein</topology>
    </subcellularLocation>
</comment>
<evidence type="ECO:0000256" key="10">
    <source>
        <dbReference type="ARBA" id="ARBA00022989"/>
    </source>
</evidence>
<evidence type="ECO:0000313" key="15">
    <source>
        <dbReference type="EMBL" id="MBB3101761.1"/>
    </source>
</evidence>
<evidence type="ECO:0000256" key="6">
    <source>
        <dbReference type="ARBA" id="ARBA00022617"/>
    </source>
</evidence>
<keyword evidence="5" id="KW-0997">Cell inner membrane</keyword>
<feature type="transmembrane region" description="Helical" evidence="13">
    <location>
        <begin position="186"/>
        <end position="210"/>
    </location>
</feature>
<reference evidence="15 16" key="1">
    <citation type="submission" date="2020-08" db="EMBL/GenBank/DDBJ databases">
        <title>Genomic Encyclopedia of Type Strains, Phase III (KMG-III): the genomes of soil and plant-associated and newly described type strains.</title>
        <authorList>
            <person name="Whitman W."/>
        </authorList>
    </citation>
    <scope>NUCLEOTIDE SEQUENCE [LARGE SCALE GENOMIC DNA]</scope>
    <source>
        <strain evidence="15 16">CECT 4462</strain>
    </source>
</reference>
<dbReference type="Pfam" id="PF01654">
    <property type="entry name" value="Cyt_bd_oxida_I"/>
    <property type="match status" value="1"/>
</dbReference>
<dbReference type="GO" id="GO:0019646">
    <property type="term" value="P:aerobic electron transport chain"/>
    <property type="evidence" value="ECO:0007669"/>
    <property type="project" value="InterPro"/>
</dbReference>
<accession>A0A839SWJ5</accession>
<gene>
    <name evidence="15" type="ORF">FHR87_000121</name>
</gene>
<keyword evidence="10 13" id="KW-1133">Transmembrane helix</keyword>
<feature type="transmembrane region" description="Helical" evidence="13">
    <location>
        <begin position="130"/>
        <end position="153"/>
    </location>
</feature>
<dbReference type="GO" id="GO:0009055">
    <property type="term" value="F:electron transfer activity"/>
    <property type="evidence" value="ECO:0007669"/>
    <property type="project" value="UniProtKB-UniRule"/>
</dbReference>
<keyword evidence="15" id="KW-0560">Oxidoreductase</keyword>
<name>A0A839SWJ5_AZOMA</name>
<keyword evidence="7 13" id="KW-0812">Transmembrane</keyword>
<proteinExistence type="inferred from homology"/>
<evidence type="ECO:0000256" key="11">
    <source>
        <dbReference type="ARBA" id="ARBA00023004"/>
    </source>
</evidence>
<evidence type="ECO:0000256" key="4">
    <source>
        <dbReference type="ARBA" id="ARBA00022475"/>
    </source>
</evidence>
<dbReference type="InterPro" id="IPR002585">
    <property type="entry name" value="Cyt-d_ubiquinol_oxidase_su_1"/>
</dbReference>
<dbReference type="Proteomes" id="UP000549250">
    <property type="component" value="Unassembled WGS sequence"/>
</dbReference>
<comment type="similarity">
    <text evidence="2 13">Belongs to the cytochrome ubiquinol oxidase subunit 1 family.</text>
</comment>
<dbReference type="PANTHER" id="PTHR30365">
    <property type="entry name" value="CYTOCHROME D UBIQUINOL OXIDASE"/>
    <property type="match status" value="1"/>
</dbReference>
<feature type="region of interest" description="Disordered" evidence="14">
    <location>
        <begin position="518"/>
        <end position="540"/>
    </location>
</feature>
<dbReference type="PANTHER" id="PTHR30365:SF0">
    <property type="entry name" value="CYTOCHROME BD-I UBIQUINOL OXIDASE SUBUNIT 1"/>
    <property type="match status" value="1"/>
</dbReference>
<evidence type="ECO:0000256" key="7">
    <source>
        <dbReference type="ARBA" id="ARBA00022692"/>
    </source>
</evidence>
<evidence type="ECO:0000256" key="9">
    <source>
        <dbReference type="ARBA" id="ARBA00022982"/>
    </source>
</evidence>
<evidence type="ECO:0000256" key="13">
    <source>
        <dbReference type="PIRNR" id="PIRNR006446"/>
    </source>
</evidence>
<keyword evidence="16" id="KW-1185">Reference proteome</keyword>
<evidence type="ECO:0000256" key="5">
    <source>
        <dbReference type="ARBA" id="ARBA00022519"/>
    </source>
</evidence>
<keyword evidence="9 13" id="KW-0249">Electron transport</keyword>
<keyword evidence="4 13" id="KW-1003">Cell membrane</keyword>
<comment type="caution">
    <text evidence="15">The sequence shown here is derived from an EMBL/GenBank/DDBJ whole genome shotgun (WGS) entry which is preliminary data.</text>
</comment>
<feature type="transmembrane region" description="Helical" evidence="13">
    <location>
        <begin position="473"/>
        <end position="496"/>
    </location>
</feature>
<dbReference type="AlphaFoldDB" id="A0A839SWJ5"/>
<feature type="compositionally biased region" description="Polar residues" evidence="14">
    <location>
        <begin position="522"/>
        <end position="540"/>
    </location>
</feature>
<keyword evidence="8 13" id="KW-0479">Metal-binding</keyword>
<evidence type="ECO:0000256" key="1">
    <source>
        <dbReference type="ARBA" id="ARBA00004429"/>
    </source>
</evidence>
<evidence type="ECO:0000256" key="2">
    <source>
        <dbReference type="ARBA" id="ARBA00009819"/>
    </source>
</evidence>
<dbReference type="EMBL" id="JACHXI010000001">
    <property type="protein sequence ID" value="MBB3101761.1"/>
    <property type="molecule type" value="Genomic_DNA"/>
</dbReference>
<dbReference type="EC" id="1.10.3.-" evidence="15"/>
<evidence type="ECO:0000256" key="12">
    <source>
        <dbReference type="ARBA" id="ARBA00023136"/>
    </source>
</evidence>
<feature type="transmembrane region" description="Helical" evidence="13">
    <location>
        <begin position="222"/>
        <end position="240"/>
    </location>
</feature>